<dbReference type="GO" id="GO:0005829">
    <property type="term" value="C:cytosol"/>
    <property type="evidence" value="ECO:0007669"/>
    <property type="project" value="TreeGrafter"/>
</dbReference>
<dbReference type="PANTHER" id="PTHR43215">
    <property type="entry name" value="RADIAL SPOKE HEAD 1 HOMOLOG"/>
    <property type="match status" value="1"/>
</dbReference>
<keyword evidence="3" id="KW-1185">Reference proteome</keyword>
<name>A0A7R8HDK3_LEPSM</name>
<dbReference type="OrthoDB" id="6374977at2759"/>
<dbReference type="SMART" id="SM00698">
    <property type="entry name" value="MORN"/>
    <property type="match status" value="5"/>
</dbReference>
<evidence type="ECO:0000256" key="1">
    <source>
        <dbReference type="ARBA" id="ARBA00022737"/>
    </source>
</evidence>
<reference evidence="2" key="1">
    <citation type="submission" date="2021-02" db="EMBL/GenBank/DDBJ databases">
        <authorList>
            <person name="Bekaert M."/>
        </authorList>
    </citation>
    <scope>NUCLEOTIDE SEQUENCE</scope>
    <source>
        <strain evidence="2">IoA-00</strain>
    </source>
</reference>
<dbReference type="Proteomes" id="UP000675881">
    <property type="component" value="Chromosome 8"/>
</dbReference>
<evidence type="ECO:0000313" key="3">
    <source>
        <dbReference type="Proteomes" id="UP000675881"/>
    </source>
</evidence>
<dbReference type="Pfam" id="PF02493">
    <property type="entry name" value="MORN"/>
    <property type="match status" value="6"/>
</dbReference>
<evidence type="ECO:0000313" key="2">
    <source>
        <dbReference type="EMBL" id="CAF3025151.1"/>
    </source>
</evidence>
<organism evidence="2 3">
    <name type="scientific">Lepeophtheirus salmonis</name>
    <name type="common">Salmon louse</name>
    <name type="synonym">Caligus salmonis</name>
    <dbReference type="NCBI Taxonomy" id="72036"/>
    <lineage>
        <taxon>Eukaryota</taxon>
        <taxon>Metazoa</taxon>
        <taxon>Ecdysozoa</taxon>
        <taxon>Arthropoda</taxon>
        <taxon>Crustacea</taxon>
        <taxon>Multicrustacea</taxon>
        <taxon>Hexanauplia</taxon>
        <taxon>Copepoda</taxon>
        <taxon>Siphonostomatoida</taxon>
        <taxon>Caligidae</taxon>
        <taxon>Lepeophtheirus</taxon>
    </lineage>
</organism>
<sequence>MSTILLKKKKALERSSIISSFVLYDRLNHRRIIYRGEYSIAINGPSGYGTYFYRNGASYEGHWENGHREGYGIYRNGIQVYDGDWKKGKRHGFGRQEYESSKEENGTFYEGSWFHGRRHGWGRMKFKDGRLYEGNWFHGDFNQEGLLLFPDGKRFVGEWKRGILDGEGRYWIPGTEDVLEGVWENGVFKRGSVLLRSHLETDNTSLIKRV</sequence>
<accession>A0A7R8HDK3</accession>
<protein>
    <submittedName>
        <fullName evidence="2">(salmon louse) hypothetical protein</fullName>
    </submittedName>
</protein>
<proteinExistence type="predicted"/>
<keyword evidence="1" id="KW-0677">Repeat</keyword>
<dbReference type="AlphaFoldDB" id="A0A7R8HDK3"/>
<gene>
    <name evidence="2" type="ORF">LSAA_14213</name>
</gene>
<dbReference type="InterPro" id="IPR003409">
    <property type="entry name" value="MORN"/>
</dbReference>
<dbReference type="SUPFAM" id="SSF82185">
    <property type="entry name" value="Histone H3 K4-specific methyltransferase SET7/9 N-terminal domain"/>
    <property type="match status" value="2"/>
</dbReference>
<dbReference type="Gene3D" id="2.20.110.10">
    <property type="entry name" value="Histone H3 K4-specific methyltransferase SET7/9 N-terminal domain"/>
    <property type="match status" value="3"/>
</dbReference>
<dbReference type="EMBL" id="HG994587">
    <property type="protein sequence ID" value="CAF3025151.1"/>
    <property type="molecule type" value="Genomic_DNA"/>
</dbReference>
<dbReference type="PANTHER" id="PTHR43215:SF14">
    <property type="entry name" value="RADIAL SPOKE HEAD 1 HOMOLOG"/>
    <property type="match status" value="1"/>
</dbReference>